<gene>
    <name evidence="1" type="ORF">LOSG293_450100</name>
</gene>
<comment type="caution">
    <text evidence="1">The sequence shown here is derived from an EMBL/GenBank/DDBJ whole genome shotgun (WGS) entry which is preliminary data.</text>
</comment>
<reference evidence="1" key="1">
    <citation type="journal article" date="2014" name="Genome Announc.">
        <title>Draft Genome Sequence of Lactobacillus oryzae Strain SG293T.</title>
        <authorList>
            <person name="Tanizawa Y."/>
            <person name="Fujisawa T."/>
            <person name="Mochizuki T."/>
            <person name="Kaminuma E."/>
            <person name="Nakamura Y."/>
            <person name="Tohno M."/>
        </authorList>
    </citation>
    <scope>NUCLEOTIDE SEQUENCE [LARGE SCALE GENOMIC DNA]</scope>
    <source>
        <strain evidence="1">SG293</strain>
    </source>
</reference>
<dbReference type="eggNOG" id="ENOG502ZIF8">
    <property type="taxonomic scope" value="Bacteria"/>
</dbReference>
<dbReference type="AlphaFoldDB" id="A0A081BKU4"/>
<sequence length="124" mass="14864">MEKQFVEEQPRDVVATKEAQLIFDRLAPLFEKRVSRTQYWLGVINEKYSKRLNFFFNSSAPHRRKRSIPLHSLEGKHYDLAFLEQVLKVLREKTQLTIDFVGFEDKRWPSTDRPISNGRNRLER</sequence>
<accession>A0A081BKU4</accession>
<organism evidence="1 2">
    <name type="scientific">Secundilactobacillus oryzae JCM 18671</name>
    <dbReference type="NCBI Taxonomy" id="1291743"/>
    <lineage>
        <taxon>Bacteria</taxon>
        <taxon>Bacillati</taxon>
        <taxon>Bacillota</taxon>
        <taxon>Bacilli</taxon>
        <taxon>Lactobacillales</taxon>
        <taxon>Lactobacillaceae</taxon>
        <taxon>Secundilactobacillus</taxon>
    </lineage>
</organism>
<dbReference type="RefSeq" id="WP_051907280.1">
    <property type="nucleotide sequence ID" value="NZ_BBJM01000045.1"/>
</dbReference>
<dbReference type="Proteomes" id="UP000028700">
    <property type="component" value="Unassembled WGS sequence"/>
</dbReference>
<dbReference type="STRING" id="1291743.LOSG293_450100"/>
<dbReference type="OrthoDB" id="2248172at2"/>
<evidence type="ECO:0000313" key="1">
    <source>
        <dbReference type="EMBL" id="GAK48662.1"/>
    </source>
</evidence>
<protein>
    <submittedName>
        <fullName evidence="1">Acetyl-CoA carboxylase</fullName>
    </submittedName>
</protein>
<proteinExistence type="predicted"/>
<name>A0A081BKU4_9LACO</name>
<evidence type="ECO:0000313" key="2">
    <source>
        <dbReference type="Proteomes" id="UP000028700"/>
    </source>
</evidence>
<dbReference type="EMBL" id="BBJM01000045">
    <property type="protein sequence ID" value="GAK48662.1"/>
    <property type="molecule type" value="Genomic_DNA"/>
</dbReference>
<keyword evidence="2" id="KW-1185">Reference proteome</keyword>